<dbReference type="EMBL" id="JAGGNH010000005">
    <property type="protein sequence ID" value="KAJ0973027.1"/>
    <property type="molecule type" value="Genomic_DNA"/>
</dbReference>
<organism evidence="3 4">
    <name type="scientific">Dioscorea zingiberensis</name>
    <dbReference type="NCBI Taxonomy" id="325984"/>
    <lineage>
        <taxon>Eukaryota</taxon>
        <taxon>Viridiplantae</taxon>
        <taxon>Streptophyta</taxon>
        <taxon>Embryophyta</taxon>
        <taxon>Tracheophyta</taxon>
        <taxon>Spermatophyta</taxon>
        <taxon>Magnoliopsida</taxon>
        <taxon>Liliopsida</taxon>
        <taxon>Dioscoreales</taxon>
        <taxon>Dioscoreaceae</taxon>
        <taxon>Dioscorea</taxon>
    </lineage>
</organism>
<evidence type="ECO:0000313" key="4">
    <source>
        <dbReference type="Proteomes" id="UP001085076"/>
    </source>
</evidence>
<proteinExistence type="predicted"/>
<evidence type="ECO:0000256" key="1">
    <source>
        <dbReference type="SAM" id="MobiDB-lite"/>
    </source>
</evidence>
<feature type="region of interest" description="Disordered" evidence="1">
    <location>
        <begin position="164"/>
        <end position="183"/>
    </location>
</feature>
<dbReference type="OrthoDB" id="1069523at2759"/>
<protein>
    <submittedName>
        <fullName evidence="3">Uncharacterized protein</fullName>
    </submittedName>
</protein>
<keyword evidence="2" id="KW-0472">Membrane</keyword>
<reference evidence="3" key="2">
    <citation type="journal article" date="2022" name="Hortic Res">
        <title>The genome of Dioscorea zingiberensis sheds light on the biosynthesis, origin and evolution of the medicinally important diosgenin saponins.</title>
        <authorList>
            <person name="Li Y."/>
            <person name="Tan C."/>
            <person name="Li Z."/>
            <person name="Guo J."/>
            <person name="Li S."/>
            <person name="Chen X."/>
            <person name="Wang C."/>
            <person name="Dai X."/>
            <person name="Yang H."/>
            <person name="Song W."/>
            <person name="Hou L."/>
            <person name="Xu J."/>
            <person name="Tong Z."/>
            <person name="Xu A."/>
            <person name="Yuan X."/>
            <person name="Wang W."/>
            <person name="Yang Q."/>
            <person name="Chen L."/>
            <person name="Sun Z."/>
            <person name="Wang K."/>
            <person name="Pan B."/>
            <person name="Chen J."/>
            <person name="Bao Y."/>
            <person name="Liu F."/>
            <person name="Qi X."/>
            <person name="Gang D.R."/>
            <person name="Wen J."/>
            <person name="Li J."/>
        </authorList>
    </citation>
    <scope>NUCLEOTIDE SEQUENCE</scope>
    <source>
        <strain evidence="3">Dzin_1.0</strain>
    </source>
</reference>
<gene>
    <name evidence="3" type="ORF">J5N97_020986</name>
</gene>
<feature type="transmembrane region" description="Helical" evidence="2">
    <location>
        <begin position="12"/>
        <end position="35"/>
    </location>
</feature>
<keyword evidence="4" id="KW-1185">Reference proteome</keyword>
<evidence type="ECO:0000256" key="2">
    <source>
        <dbReference type="SAM" id="Phobius"/>
    </source>
</evidence>
<dbReference type="AlphaFoldDB" id="A0A9D5CGS9"/>
<name>A0A9D5CGS9_9LILI</name>
<dbReference type="Proteomes" id="UP001085076">
    <property type="component" value="Miscellaneous, Linkage group lg05"/>
</dbReference>
<keyword evidence="2" id="KW-0812">Transmembrane</keyword>
<evidence type="ECO:0000313" key="3">
    <source>
        <dbReference type="EMBL" id="KAJ0973027.1"/>
    </source>
</evidence>
<reference evidence="3" key="1">
    <citation type="submission" date="2021-03" db="EMBL/GenBank/DDBJ databases">
        <authorList>
            <person name="Li Z."/>
            <person name="Yang C."/>
        </authorList>
    </citation>
    <scope>NUCLEOTIDE SEQUENCE</scope>
    <source>
        <strain evidence="3">Dzin_1.0</strain>
        <tissue evidence="3">Leaf</tissue>
    </source>
</reference>
<accession>A0A9D5CGS9</accession>
<keyword evidence="2" id="KW-1133">Transmembrane helix</keyword>
<sequence>MHQHYGCLLRLVLLFLLVLILIVYFLCLCHCILIVGIDKVLFGYREAHHGALLDLYAGLPKTALHLFLNGDKRMAMDIASYYWVDKRVGNGAKATSNTTTISRHDFNGHLHTSMTAHPKLDPITGELLDFRYSILPPFLIFFLLDHLGRKLSDIPIFDISANPPSSTTSSLPNVSPSSPTSSL</sequence>
<comment type="caution">
    <text evidence="3">The sequence shown here is derived from an EMBL/GenBank/DDBJ whole genome shotgun (WGS) entry which is preliminary data.</text>
</comment>